<accession>A0A7U4M0T4</accession>
<organism evidence="2 3">
    <name type="scientific">Sulfurovum lithotrophicum</name>
    <dbReference type="NCBI Taxonomy" id="206403"/>
    <lineage>
        <taxon>Bacteria</taxon>
        <taxon>Pseudomonadati</taxon>
        <taxon>Campylobacterota</taxon>
        <taxon>Epsilonproteobacteria</taxon>
        <taxon>Campylobacterales</taxon>
        <taxon>Sulfurovaceae</taxon>
        <taxon>Sulfurovum</taxon>
    </lineage>
</organism>
<evidence type="ECO:0000256" key="1">
    <source>
        <dbReference type="SAM" id="SignalP"/>
    </source>
</evidence>
<dbReference type="AlphaFoldDB" id="A0A7U4M0T4"/>
<keyword evidence="1" id="KW-0732">Signal</keyword>
<name>A0A7U4M0T4_9BACT</name>
<evidence type="ECO:0000313" key="3">
    <source>
        <dbReference type="Proteomes" id="UP000034444"/>
    </source>
</evidence>
<feature type="chain" id="PRO_5030724911" description="DUF3558 domain-containing protein" evidence="1">
    <location>
        <begin position="22"/>
        <end position="171"/>
    </location>
</feature>
<sequence length="171" mass="18236">MKKSVIITAILLGITISGCGASGDASNSNAIAKEDVCTLLTTAEVSNLVGEAVNEGKRDTKHTYPNASVCTWTSVSHNMPLLTLTYYLHTSAYALDHYALPGSQIKKLNGTSNEAIAVLGVNKKLSEVIARSGNNAVLLMSLSLESKEGSKNWNNEIKLTDLAAQRAEKKK</sequence>
<protein>
    <recommendedName>
        <fullName evidence="4">DUF3558 domain-containing protein</fullName>
    </recommendedName>
</protein>
<dbReference type="OrthoDB" id="9833604at2"/>
<dbReference type="RefSeq" id="WP_046550831.1">
    <property type="nucleotide sequence ID" value="NZ_CP011308.1"/>
</dbReference>
<dbReference type="KEGG" id="slh:YH65_04575"/>
<evidence type="ECO:0008006" key="4">
    <source>
        <dbReference type="Google" id="ProtNLM"/>
    </source>
</evidence>
<feature type="signal peptide" evidence="1">
    <location>
        <begin position="1"/>
        <end position="21"/>
    </location>
</feature>
<proteinExistence type="predicted"/>
<reference evidence="3" key="2">
    <citation type="journal article" date="2017" name="Stand. Genomic Sci.">
        <title>Complete genome sequence of the sulfur-oxidizing chemolithoautotrophic Sulfurovum lithotrophicum 42BKTT.</title>
        <authorList>
            <person name="Jeon W."/>
            <person name="Priscilla L."/>
            <person name="Park G."/>
            <person name="Lee H."/>
            <person name="Lee N."/>
            <person name="Lee D."/>
            <person name="Kwon H."/>
            <person name="Ahn I."/>
            <person name="Lee C."/>
            <person name="Lee H."/>
            <person name="Ahn J."/>
        </authorList>
    </citation>
    <scope>NUCLEOTIDE SEQUENCE [LARGE SCALE GENOMIC DNA]</scope>
    <source>
        <strain evidence="3">ATCC BAA-797 / 42BKT</strain>
    </source>
</reference>
<evidence type="ECO:0000313" key="2">
    <source>
        <dbReference type="EMBL" id="AKF24740.1"/>
    </source>
</evidence>
<dbReference type="PROSITE" id="PS51257">
    <property type="entry name" value="PROKAR_LIPOPROTEIN"/>
    <property type="match status" value="1"/>
</dbReference>
<dbReference type="Proteomes" id="UP000034444">
    <property type="component" value="Chromosome"/>
</dbReference>
<gene>
    <name evidence="2" type="ORF">YH65_04575</name>
</gene>
<dbReference type="EMBL" id="CP011308">
    <property type="protein sequence ID" value="AKF24740.1"/>
    <property type="molecule type" value="Genomic_DNA"/>
</dbReference>
<keyword evidence="3" id="KW-1185">Reference proteome</keyword>
<reference evidence="2 3" key="1">
    <citation type="submission" date="2015-04" db="EMBL/GenBank/DDBJ databases">
        <title>Complete genome sequence of Sulfurovum lithotrophicum ATCC BAA-797T.</title>
        <authorList>
            <person name="Ahn J."/>
            <person name="Park G."/>
            <person name="Jeon W."/>
            <person name="Jang Y."/>
            <person name="Jang M."/>
            <person name="Lee H."/>
            <person name="Lee H."/>
        </authorList>
    </citation>
    <scope>NUCLEOTIDE SEQUENCE [LARGE SCALE GENOMIC DNA]</scope>
    <source>
        <strain evidence="3">ATCC BAA-797 / 42BKT</strain>
    </source>
</reference>